<dbReference type="Gene3D" id="2.20.25.80">
    <property type="entry name" value="WRKY domain"/>
    <property type="match status" value="1"/>
</dbReference>
<feature type="compositionally biased region" description="Polar residues" evidence="8">
    <location>
        <begin position="382"/>
        <end position="400"/>
    </location>
</feature>
<comment type="subcellular location">
    <subcellularLocation>
        <location evidence="1">Nucleus</location>
    </subcellularLocation>
</comment>
<gene>
    <name evidence="10" type="ORF">VNO77_23800</name>
</gene>
<dbReference type="PANTHER" id="PTHR32096:SF18">
    <property type="entry name" value="DISEASE RESISTANCE PROTEIN RRS1B-RELATED"/>
    <property type="match status" value="1"/>
</dbReference>
<dbReference type="InterPro" id="IPR036576">
    <property type="entry name" value="WRKY_dom_sf"/>
</dbReference>
<dbReference type="AlphaFoldDB" id="A0AAN9Q9A2"/>
<comment type="function">
    <text evidence="6">Transcription factor. Interacts specifically with the W box (5'-(T)TGAC[CT]-3'), a frequently occurring elicitor-responsive cis-acting element.</text>
</comment>
<dbReference type="Pfam" id="PF03106">
    <property type="entry name" value="WRKY"/>
    <property type="match status" value="1"/>
</dbReference>
<protein>
    <recommendedName>
        <fullName evidence="9">WRKY domain-containing protein</fullName>
    </recommendedName>
</protein>
<dbReference type="InterPro" id="IPR003657">
    <property type="entry name" value="WRKY_dom"/>
</dbReference>
<dbReference type="GO" id="GO:0005634">
    <property type="term" value="C:nucleus"/>
    <property type="evidence" value="ECO:0007669"/>
    <property type="project" value="UniProtKB-SubCell"/>
</dbReference>
<comment type="similarity">
    <text evidence="7">Belongs to the WRKY group II-e family.</text>
</comment>
<feature type="region of interest" description="Disordered" evidence="8">
    <location>
        <begin position="29"/>
        <end position="51"/>
    </location>
</feature>
<evidence type="ECO:0000256" key="3">
    <source>
        <dbReference type="ARBA" id="ARBA00023125"/>
    </source>
</evidence>
<evidence type="ECO:0000313" key="11">
    <source>
        <dbReference type="Proteomes" id="UP001367508"/>
    </source>
</evidence>
<organism evidence="10 11">
    <name type="scientific">Canavalia gladiata</name>
    <name type="common">Sword bean</name>
    <name type="synonym">Dolichos gladiatus</name>
    <dbReference type="NCBI Taxonomy" id="3824"/>
    <lineage>
        <taxon>Eukaryota</taxon>
        <taxon>Viridiplantae</taxon>
        <taxon>Streptophyta</taxon>
        <taxon>Embryophyta</taxon>
        <taxon>Tracheophyta</taxon>
        <taxon>Spermatophyta</taxon>
        <taxon>Magnoliopsida</taxon>
        <taxon>eudicotyledons</taxon>
        <taxon>Gunneridae</taxon>
        <taxon>Pentapetalae</taxon>
        <taxon>rosids</taxon>
        <taxon>fabids</taxon>
        <taxon>Fabales</taxon>
        <taxon>Fabaceae</taxon>
        <taxon>Papilionoideae</taxon>
        <taxon>50 kb inversion clade</taxon>
        <taxon>NPAAA clade</taxon>
        <taxon>indigoferoid/millettioid clade</taxon>
        <taxon>Phaseoleae</taxon>
        <taxon>Canavalia</taxon>
    </lineage>
</organism>
<keyword evidence="4" id="KW-0804">Transcription</keyword>
<evidence type="ECO:0000256" key="8">
    <source>
        <dbReference type="SAM" id="MobiDB-lite"/>
    </source>
</evidence>
<evidence type="ECO:0000256" key="2">
    <source>
        <dbReference type="ARBA" id="ARBA00023015"/>
    </source>
</evidence>
<evidence type="ECO:0000256" key="5">
    <source>
        <dbReference type="ARBA" id="ARBA00023242"/>
    </source>
</evidence>
<evidence type="ECO:0000259" key="9">
    <source>
        <dbReference type="PROSITE" id="PS50811"/>
    </source>
</evidence>
<sequence length="544" mass="59883">MCSSIIMDNYQGDLTDIVRASGGAYGIGSNNTGTSSSSELPSSSTTTTTTTTNITTTSYHHHHHHHDHWHHQHFSSSDPLNFSSVLEGATNFGDPFSTMRDPFLQELDMPSGSSYFTSSGGLEEAAASFGAAGGNINSNTNIDTSASTSTTTSVFGAHKILEDHHDMRRPCKNIFSNMIQISPNAKLPVSPYDSTVMAPSPRPIKPSAVVSPNMVNANSSKDCLVDTTGVQISSPRNPGLKRRKNQAKKVVCIPAPAAANSRQTGEVVPSDLWAWRKYGQKPIKGSPYPRGYYRCSSSKGCSARKQVERSRTDPNMLVITYTSEHNHPWPTQRNALAGSTRSQPSKNTNNNAANSKNSSESSNPHQKGTKLKEEQQQHQQEISNNTNNEGNASPVTNSASVKEENMEEIEKQFEIEMDEGEFSDGLPYKPCMMDQSNNQSEDFFAELGEIEADPLNLLFTQGFGAADDHQRESKALDPFHLFDWSGDTNTNINTTNNNSFEEPNKRSPTFLLEYWWMGQKAEEQKVATVKTSTFTIDMTRKLSE</sequence>
<evidence type="ECO:0000313" key="10">
    <source>
        <dbReference type="EMBL" id="KAK7329630.1"/>
    </source>
</evidence>
<dbReference type="SMART" id="SM00774">
    <property type="entry name" value="WRKY"/>
    <property type="match status" value="1"/>
</dbReference>
<name>A0AAN9Q9A2_CANGL</name>
<proteinExistence type="inferred from homology"/>
<comment type="caution">
    <text evidence="10">The sequence shown here is derived from an EMBL/GenBank/DDBJ whole genome shotgun (WGS) entry which is preliminary data.</text>
</comment>
<evidence type="ECO:0000256" key="1">
    <source>
        <dbReference type="ARBA" id="ARBA00004123"/>
    </source>
</evidence>
<feature type="compositionally biased region" description="Polar residues" evidence="8">
    <location>
        <begin position="329"/>
        <end position="344"/>
    </location>
</feature>
<dbReference type="SUPFAM" id="SSF118290">
    <property type="entry name" value="WRKY DNA-binding domain"/>
    <property type="match status" value="1"/>
</dbReference>
<keyword evidence="3" id="KW-0238">DNA-binding</keyword>
<keyword evidence="5" id="KW-0539">Nucleus</keyword>
<dbReference type="PANTHER" id="PTHR32096">
    <property type="entry name" value="WRKY TRANSCRIPTION FACTOR 30-RELATED-RELATED"/>
    <property type="match status" value="1"/>
</dbReference>
<feature type="domain" description="WRKY" evidence="9">
    <location>
        <begin position="264"/>
        <end position="330"/>
    </location>
</feature>
<keyword evidence="11" id="KW-1185">Reference proteome</keyword>
<dbReference type="InterPro" id="IPR044810">
    <property type="entry name" value="WRKY_plant"/>
</dbReference>
<dbReference type="Proteomes" id="UP001367508">
    <property type="component" value="Unassembled WGS sequence"/>
</dbReference>
<evidence type="ECO:0000256" key="4">
    <source>
        <dbReference type="ARBA" id="ARBA00023163"/>
    </source>
</evidence>
<evidence type="ECO:0000256" key="6">
    <source>
        <dbReference type="ARBA" id="ARBA00059805"/>
    </source>
</evidence>
<dbReference type="GO" id="GO:0000976">
    <property type="term" value="F:transcription cis-regulatory region binding"/>
    <property type="evidence" value="ECO:0007669"/>
    <property type="project" value="TreeGrafter"/>
</dbReference>
<accession>A0AAN9Q9A2</accession>
<feature type="region of interest" description="Disordered" evidence="8">
    <location>
        <begin position="286"/>
        <end position="406"/>
    </location>
</feature>
<dbReference type="GO" id="GO:0003700">
    <property type="term" value="F:DNA-binding transcription factor activity"/>
    <property type="evidence" value="ECO:0007669"/>
    <property type="project" value="InterPro"/>
</dbReference>
<feature type="compositionally biased region" description="Low complexity" evidence="8">
    <location>
        <begin position="345"/>
        <end position="363"/>
    </location>
</feature>
<reference evidence="10 11" key="1">
    <citation type="submission" date="2024-01" db="EMBL/GenBank/DDBJ databases">
        <title>The genomes of 5 underutilized Papilionoideae crops provide insights into root nodulation and disease resistanc.</title>
        <authorList>
            <person name="Jiang F."/>
        </authorList>
    </citation>
    <scope>NUCLEOTIDE SEQUENCE [LARGE SCALE GENOMIC DNA]</scope>
    <source>
        <strain evidence="10">LVBAO_FW01</strain>
        <tissue evidence="10">Leaves</tissue>
    </source>
</reference>
<dbReference type="PROSITE" id="PS50811">
    <property type="entry name" value="WRKY"/>
    <property type="match status" value="1"/>
</dbReference>
<evidence type="ECO:0000256" key="7">
    <source>
        <dbReference type="ARBA" id="ARBA00060761"/>
    </source>
</evidence>
<keyword evidence="2" id="KW-0805">Transcription regulation</keyword>
<dbReference type="EMBL" id="JAYMYQ010000005">
    <property type="protein sequence ID" value="KAK7329630.1"/>
    <property type="molecule type" value="Genomic_DNA"/>
</dbReference>
<dbReference type="FunFam" id="2.20.25.80:FF:000005">
    <property type="entry name" value="probable WRKY transcription factor 14"/>
    <property type="match status" value="1"/>
</dbReference>